<dbReference type="InterPro" id="IPR002634">
    <property type="entry name" value="BolA"/>
</dbReference>
<name>I3DJF4_9PAST</name>
<dbReference type="Proteomes" id="UP000006457">
    <property type="component" value="Unassembled WGS sequence"/>
</dbReference>
<dbReference type="Gene3D" id="3.30.300.90">
    <property type="entry name" value="BolA-like"/>
    <property type="match status" value="1"/>
</dbReference>
<dbReference type="GO" id="GO:0005829">
    <property type="term" value="C:cytosol"/>
    <property type="evidence" value="ECO:0007669"/>
    <property type="project" value="TreeGrafter"/>
</dbReference>
<dbReference type="GO" id="GO:0006351">
    <property type="term" value="P:DNA-templated transcription"/>
    <property type="evidence" value="ECO:0007669"/>
    <property type="project" value="TreeGrafter"/>
</dbReference>
<evidence type="ECO:0000313" key="4">
    <source>
        <dbReference type="Proteomes" id="UP000006457"/>
    </source>
</evidence>
<dbReference type="PANTHER" id="PTHR46229">
    <property type="entry name" value="BOLA TRANSCRIPTION REGULATOR"/>
    <property type="match status" value="1"/>
</dbReference>
<dbReference type="EMBL" id="AJSX01000004">
    <property type="protein sequence ID" value="EIJ71847.1"/>
    <property type="molecule type" value="Genomic_DNA"/>
</dbReference>
<reference evidence="3 4" key="1">
    <citation type="submission" date="2012-03" db="EMBL/GenBank/DDBJ databases">
        <authorList>
            <person name="Harkins D.M."/>
            <person name="Madupu R."/>
            <person name="Durkin A.S."/>
            <person name="Torralba M."/>
            <person name="Methe B."/>
            <person name="Sutton G.G."/>
            <person name="Nelson K.E."/>
        </authorList>
    </citation>
    <scope>NUCLEOTIDE SEQUENCE [LARGE SCALE GENOMIC DNA]</scope>
    <source>
        <strain evidence="3 4">CCUG 2042</strain>
    </source>
</reference>
<gene>
    <name evidence="3" type="ORF">HMPREF1052_1070</name>
</gene>
<dbReference type="OrthoDB" id="9801469at2"/>
<dbReference type="PIRSF" id="PIRSF003113">
    <property type="entry name" value="BolA"/>
    <property type="match status" value="1"/>
</dbReference>
<organism evidence="3 4">
    <name type="scientific">Pasteurella bettyae CCUG 2042</name>
    <dbReference type="NCBI Taxonomy" id="1095749"/>
    <lineage>
        <taxon>Bacteria</taxon>
        <taxon>Pseudomonadati</taxon>
        <taxon>Pseudomonadota</taxon>
        <taxon>Gammaproteobacteria</taxon>
        <taxon>Pasteurellales</taxon>
        <taxon>Pasteurellaceae</taxon>
        <taxon>Pasteurella</taxon>
    </lineage>
</organism>
<proteinExistence type="inferred from homology"/>
<evidence type="ECO:0000313" key="3">
    <source>
        <dbReference type="EMBL" id="EIJ71847.1"/>
    </source>
</evidence>
<dbReference type="PANTHER" id="PTHR46229:SF2">
    <property type="entry name" value="BOLA-LIKE PROTEIN 1"/>
    <property type="match status" value="1"/>
</dbReference>
<sequence length="103" mass="11993">MNKQQELTQRLTQAFCPQFLQVENESHMHSSNLGGESHFKIVIVSEKFEGKSRIARHRMVYQYLSEELAKNLHALALHTYTLIEWEQRGKHLPKSTNCLGVNK</sequence>
<evidence type="ECO:0000256" key="1">
    <source>
        <dbReference type="ARBA" id="ARBA00005578"/>
    </source>
</evidence>
<protein>
    <submittedName>
        <fullName evidence="3">BolA-like protein</fullName>
    </submittedName>
</protein>
<comment type="caution">
    <text evidence="3">The sequence shown here is derived from an EMBL/GenBank/DDBJ whole genome shotgun (WGS) entry which is preliminary data.</text>
</comment>
<dbReference type="RefSeq" id="WP_005758478.1">
    <property type="nucleotide sequence ID" value="NZ_AJSX01000004.1"/>
</dbReference>
<dbReference type="InterPro" id="IPR036065">
    <property type="entry name" value="BolA-like_sf"/>
</dbReference>
<evidence type="ECO:0000256" key="2">
    <source>
        <dbReference type="RuleBase" id="RU003860"/>
    </source>
</evidence>
<dbReference type="SUPFAM" id="SSF82657">
    <property type="entry name" value="BolA-like"/>
    <property type="match status" value="1"/>
</dbReference>
<dbReference type="InterPro" id="IPR050961">
    <property type="entry name" value="BolA/IbaG_stress_morph_reg"/>
</dbReference>
<dbReference type="eggNOG" id="COG0271">
    <property type="taxonomic scope" value="Bacteria"/>
</dbReference>
<keyword evidence="4" id="KW-1185">Reference proteome</keyword>
<comment type="similarity">
    <text evidence="1 2">Belongs to the BolA/IbaG family.</text>
</comment>
<dbReference type="Pfam" id="PF01722">
    <property type="entry name" value="BolA"/>
    <property type="match status" value="1"/>
</dbReference>
<dbReference type="PATRIC" id="fig|1095749.3.peg.88"/>
<accession>I3DJF4</accession>
<dbReference type="AlphaFoldDB" id="I3DJF4"/>